<dbReference type="PANTHER" id="PTHR21666:SF270">
    <property type="entry name" value="MUREIN HYDROLASE ACTIVATOR ENVC"/>
    <property type="match status" value="1"/>
</dbReference>
<comment type="caution">
    <text evidence="4">The sequence shown here is derived from an EMBL/GenBank/DDBJ whole genome shotgun (WGS) entry which is preliminary data.</text>
</comment>
<dbReference type="Gene3D" id="2.70.70.10">
    <property type="entry name" value="Glucose Permease (Domain IIA)"/>
    <property type="match status" value="1"/>
</dbReference>
<keyword evidence="5" id="KW-1185">Reference proteome</keyword>
<reference evidence="4 5" key="1">
    <citation type="submission" date="2022-01" db="EMBL/GenBank/DDBJ databases">
        <title>Lysobacter chinensis sp. nov., a bacterium isolated from cow dung compost.</title>
        <authorList>
            <person name="Liu Y."/>
        </authorList>
    </citation>
    <scope>NUCLEOTIDE SEQUENCE [LARGE SCALE GENOMIC DNA]</scope>
    <source>
        <strain evidence="4 5">TLK-CK17</strain>
    </source>
</reference>
<proteinExistence type="predicted"/>
<protein>
    <submittedName>
        <fullName evidence="4">M23 family metallopeptidase</fullName>
    </submittedName>
</protein>
<reference evidence="5" key="2">
    <citation type="submission" date="2022-01" db="EMBL/GenBank/DDBJ databases">
        <title>Lysobacter chinensis sp. nov., a bacterium isolated from cow dung compost.</title>
        <authorList>
            <person name="Zhou L.Y."/>
        </authorList>
    </citation>
    <scope>NUCLEOTIDE SEQUENCE [LARGE SCALE GENOMIC DNA]</scope>
    <source>
        <strain evidence="5">TLK-CK17</strain>
    </source>
</reference>
<keyword evidence="2" id="KW-0732">Signal</keyword>
<dbReference type="CDD" id="cd12797">
    <property type="entry name" value="M23_peptidase"/>
    <property type="match status" value="1"/>
</dbReference>
<dbReference type="Pfam" id="PF01551">
    <property type="entry name" value="Peptidase_M23"/>
    <property type="match status" value="1"/>
</dbReference>
<evidence type="ECO:0000256" key="2">
    <source>
        <dbReference type="SAM" id="SignalP"/>
    </source>
</evidence>
<accession>A0ABS9HV75</accession>
<dbReference type="InterPro" id="IPR016047">
    <property type="entry name" value="M23ase_b-sheet_dom"/>
</dbReference>
<dbReference type="PANTHER" id="PTHR21666">
    <property type="entry name" value="PEPTIDASE-RELATED"/>
    <property type="match status" value="1"/>
</dbReference>
<evidence type="ECO:0000259" key="3">
    <source>
        <dbReference type="Pfam" id="PF01551"/>
    </source>
</evidence>
<organism evidence="4 5">
    <name type="scientific">Marilutibacter chinensis</name>
    <dbReference type="NCBI Taxonomy" id="2912247"/>
    <lineage>
        <taxon>Bacteria</taxon>
        <taxon>Pseudomonadati</taxon>
        <taxon>Pseudomonadota</taxon>
        <taxon>Gammaproteobacteria</taxon>
        <taxon>Lysobacterales</taxon>
        <taxon>Lysobacteraceae</taxon>
        <taxon>Marilutibacter</taxon>
    </lineage>
</organism>
<feature type="region of interest" description="Disordered" evidence="1">
    <location>
        <begin position="362"/>
        <end position="390"/>
    </location>
</feature>
<feature type="chain" id="PRO_5047174452" evidence="2">
    <location>
        <begin position="29"/>
        <end position="390"/>
    </location>
</feature>
<dbReference type="InterPro" id="IPR050570">
    <property type="entry name" value="Cell_wall_metabolism_enzyme"/>
</dbReference>
<dbReference type="EMBL" id="JAKJPO010000008">
    <property type="protein sequence ID" value="MCF7222789.1"/>
    <property type="molecule type" value="Genomic_DNA"/>
</dbReference>
<dbReference type="RefSeq" id="WP_237055698.1">
    <property type="nucleotide sequence ID" value="NZ_JAKJPO010000008.1"/>
</dbReference>
<dbReference type="Proteomes" id="UP001430796">
    <property type="component" value="Unassembled WGS sequence"/>
</dbReference>
<sequence>MSVPACWNAASPAALLLPGLLLAGAAVAGPGNSFDLLVPEPPTAVRIEGRTVLGYELRLTNYAAHALDPVRIEVLAGDDVLASYQGEALETRIDRSGQQRDVKAGAPIEPGRHGVAFIDIGIGGGIVPAALVHRIAFVGADATGTLQEQVIEGGPAGVETDIGAPLSPPLHGGPWAAVSDTRWMRGHRRVGYALDGRLRTPGRYAVDWVKLDADGRRQPDDGELASDAYGHGEDVLAVAEGTVVKLQDGIAERRRLDERLDRDRARREGSGNTVVLDLGDGRFAHYAHLRPGSITIVEGQRVARGMKIAEVGFSGSASAPQLHFAITDGAEEHASEGRPFHFDAFELRGIYADPARAGRDAWGDPGAAAGPRTDEMPARGAVVRFPPGPG</sequence>
<reference evidence="4 5" key="3">
    <citation type="submission" date="2022-01" db="EMBL/GenBank/DDBJ databases">
        <authorList>
            <person name="Zhou L.Y."/>
        </authorList>
    </citation>
    <scope>NUCLEOTIDE SEQUENCE [LARGE SCALE GENOMIC DNA]</scope>
    <source>
        <strain evidence="4 5">TLK-CK17</strain>
    </source>
</reference>
<dbReference type="SUPFAM" id="SSF51261">
    <property type="entry name" value="Duplicated hybrid motif"/>
    <property type="match status" value="1"/>
</dbReference>
<evidence type="ECO:0000313" key="5">
    <source>
        <dbReference type="Proteomes" id="UP001430796"/>
    </source>
</evidence>
<gene>
    <name evidence="4" type="ORF">L3V18_13500</name>
</gene>
<name>A0ABS9HV75_9GAMM</name>
<feature type="signal peptide" evidence="2">
    <location>
        <begin position="1"/>
        <end position="28"/>
    </location>
</feature>
<dbReference type="InterPro" id="IPR011055">
    <property type="entry name" value="Dup_hybrid_motif"/>
</dbReference>
<feature type="domain" description="M23ase beta-sheet core" evidence="3">
    <location>
        <begin position="230"/>
        <end position="329"/>
    </location>
</feature>
<evidence type="ECO:0000313" key="4">
    <source>
        <dbReference type="EMBL" id="MCF7222789.1"/>
    </source>
</evidence>
<evidence type="ECO:0000256" key="1">
    <source>
        <dbReference type="SAM" id="MobiDB-lite"/>
    </source>
</evidence>